<feature type="compositionally biased region" description="Acidic residues" evidence="2">
    <location>
        <begin position="19"/>
        <end position="34"/>
    </location>
</feature>
<sequence length="590" mass="66364">MSENLDKSNVNEEGKSESNDSEQGLEDAVEDSDEALQKIKSGSPSTQRVQRPHSSPPRFVTVEELLETAKGVTNMTIAHEIVINGDFRIKPVELPEDSLEKKVKDIVHKAFWDCLSVQLSEDPPTYDRAIKLVGEIKETLLSFLLPGHTRLRNQITEVLDLDLIKQEAENGALDISKLAEFIIGMMGTLCAPVRDEEVKKLKDLKEIVPLFRAIFSVLDLMKVDMANFAVSSIRPHLMQQSVEYERKQFQEFLEKQPNSLDFVTQWLEEAADDLMNQKCRNALPAVGEASGSGDGPGPDPVAVQNYAYLKLLKWDHLHRPFPETVLMDRSRFQEFQLQLEQLTVLGAVLLVTFSMAAPGISSRADFAEKLKMIVKILLTDMHLPSFHLEDALTTIGEKVCLEQTTAFFSIADSRVLTFLETYLVSSHQKPLPTAPGGLGPVQTELEEVAIKFVRLVNYNKMVFSPYYDAILIRNVCWVRGSEVILIKFRLKDKSSKVSKNKITSFVAYSMRSPLELFLEIRLLWQLCSLVVEYEVPGGSTLACLSLSVWVPPSASKDAGEECYPHRCRVGHQLLQPFSLNLKVSSFCFLL</sequence>
<evidence type="ECO:0000256" key="2">
    <source>
        <dbReference type="SAM" id="MobiDB-lite"/>
    </source>
</evidence>
<dbReference type="EMBL" id="SGJD01000286">
    <property type="protein sequence ID" value="KAB0405882.1"/>
    <property type="molecule type" value="Genomic_DNA"/>
</dbReference>
<organism evidence="3 4">
    <name type="scientific">Balaenoptera physalus</name>
    <name type="common">Fin whale</name>
    <name type="synonym">Balaena physalus</name>
    <dbReference type="NCBI Taxonomy" id="9770"/>
    <lineage>
        <taxon>Eukaryota</taxon>
        <taxon>Metazoa</taxon>
        <taxon>Chordata</taxon>
        <taxon>Craniata</taxon>
        <taxon>Vertebrata</taxon>
        <taxon>Euteleostomi</taxon>
        <taxon>Mammalia</taxon>
        <taxon>Eutheria</taxon>
        <taxon>Laurasiatheria</taxon>
        <taxon>Artiodactyla</taxon>
        <taxon>Whippomorpha</taxon>
        <taxon>Cetacea</taxon>
        <taxon>Mysticeti</taxon>
        <taxon>Balaenopteridae</taxon>
        <taxon>Balaenoptera</taxon>
    </lineage>
</organism>
<comment type="similarity">
    <text evidence="1">Belongs to the TCP11 family.</text>
</comment>
<keyword evidence="4" id="KW-1185">Reference proteome</keyword>
<feature type="compositionally biased region" description="Polar residues" evidence="2">
    <location>
        <begin position="40"/>
        <end position="53"/>
    </location>
</feature>
<dbReference type="AlphaFoldDB" id="A0A6A1QDE3"/>
<evidence type="ECO:0008006" key="5">
    <source>
        <dbReference type="Google" id="ProtNLM"/>
    </source>
</evidence>
<gene>
    <name evidence="3" type="ORF">E2I00_006906</name>
</gene>
<dbReference type="Pfam" id="PF05794">
    <property type="entry name" value="Tcp11"/>
    <property type="match status" value="2"/>
</dbReference>
<feature type="compositionally biased region" description="Basic and acidic residues" evidence="2">
    <location>
        <begin position="1"/>
        <end position="18"/>
    </location>
</feature>
<proteinExistence type="inferred from homology"/>
<reference evidence="3 4" key="1">
    <citation type="journal article" date="2019" name="PLoS ONE">
        <title>Genomic analyses reveal an absence of contemporary introgressive admixture between fin whales and blue whales, despite known hybrids.</title>
        <authorList>
            <person name="Westbury M.V."/>
            <person name="Petersen B."/>
            <person name="Lorenzen E.D."/>
        </authorList>
    </citation>
    <scope>NUCLEOTIDE SEQUENCE [LARGE SCALE GENOMIC DNA]</scope>
    <source>
        <strain evidence="3">FinWhale-01</strain>
    </source>
</reference>
<dbReference type="Proteomes" id="UP000437017">
    <property type="component" value="Unassembled WGS sequence"/>
</dbReference>
<dbReference type="GO" id="GO:0007165">
    <property type="term" value="P:signal transduction"/>
    <property type="evidence" value="ECO:0007669"/>
    <property type="project" value="TreeGrafter"/>
</dbReference>
<name>A0A6A1QDE3_BALPH</name>
<evidence type="ECO:0000313" key="3">
    <source>
        <dbReference type="EMBL" id="KAB0405882.1"/>
    </source>
</evidence>
<feature type="region of interest" description="Disordered" evidence="2">
    <location>
        <begin position="1"/>
        <end position="59"/>
    </location>
</feature>
<dbReference type="OrthoDB" id="276323at2759"/>
<comment type="caution">
    <text evidence="3">The sequence shown here is derived from an EMBL/GenBank/DDBJ whole genome shotgun (WGS) entry which is preliminary data.</text>
</comment>
<protein>
    <recommendedName>
        <fullName evidence="5">T-complex protein 11-like protein 1</fullName>
    </recommendedName>
</protein>
<accession>A0A6A1QDE3</accession>
<evidence type="ECO:0000313" key="4">
    <source>
        <dbReference type="Proteomes" id="UP000437017"/>
    </source>
</evidence>
<dbReference type="PANTHER" id="PTHR12832">
    <property type="entry name" value="TESTIS-SPECIFIC PROTEIN PBS13 T-COMPLEX 11"/>
    <property type="match status" value="1"/>
</dbReference>
<evidence type="ECO:0000256" key="1">
    <source>
        <dbReference type="ARBA" id="ARBA00010954"/>
    </source>
</evidence>
<dbReference type="InterPro" id="IPR008862">
    <property type="entry name" value="Tcp11"/>
</dbReference>
<dbReference type="PANTHER" id="PTHR12832:SF15">
    <property type="entry name" value="T-COMPLEX PROTEIN 11-LIKE PROTEIN 1"/>
    <property type="match status" value="1"/>
</dbReference>